<reference evidence="1 2" key="1">
    <citation type="submission" date="2017-01" db="EMBL/GenBank/DDBJ databases">
        <authorList>
            <person name="Mah S.A."/>
            <person name="Swanson W.J."/>
            <person name="Moy G.W."/>
            <person name="Vacquier V.D."/>
        </authorList>
    </citation>
    <scope>NUCLEOTIDE SEQUENCE [LARGE SCALE GENOMIC DNA]</scope>
    <source>
        <strain evidence="1 2">GSMNP</strain>
    </source>
</reference>
<proteinExistence type="predicted"/>
<protein>
    <submittedName>
        <fullName evidence="1">Uncharacterized protein</fullName>
    </submittedName>
</protein>
<keyword evidence="2" id="KW-1185">Reference proteome</keyword>
<gene>
    <name evidence="1" type="ORF">AYI70_g6755</name>
</gene>
<feature type="non-terminal residue" evidence="1">
    <location>
        <position position="20"/>
    </location>
</feature>
<name>A0A1R1XNI2_9FUNG</name>
<comment type="caution">
    <text evidence="1">The sequence shown here is derived from an EMBL/GenBank/DDBJ whole genome shotgun (WGS) entry which is preliminary data.</text>
</comment>
<evidence type="ECO:0000313" key="2">
    <source>
        <dbReference type="Proteomes" id="UP000187283"/>
    </source>
</evidence>
<evidence type="ECO:0000313" key="1">
    <source>
        <dbReference type="EMBL" id="OMJ16207.1"/>
    </source>
</evidence>
<organism evidence="1 2">
    <name type="scientific">Smittium culicis</name>
    <dbReference type="NCBI Taxonomy" id="133412"/>
    <lineage>
        <taxon>Eukaryota</taxon>
        <taxon>Fungi</taxon>
        <taxon>Fungi incertae sedis</taxon>
        <taxon>Zoopagomycota</taxon>
        <taxon>Kickxellomycotina</taxon>
        <taxon>Harpellomycetes</taxon>
        <taxon>Harpellales</taxon>
        <taxon>Legeriomycetaceae</taxon>
        <taxon>Smittium</taxon>
    </lineage>
</organism>
<accession>A0A1R1XNI2</accession>
<dbReference type="EMBL" id="LSSN01002411">
    <property type="protein sequence ID" value="OMJ16207.1"/>
    <property type="molecule type" value="Genomic_DNA"/>
</dbReference>
<sequence length="20" mass="1955">MASLGTPACDARLAPIALAL</sequence>
<dbReference type="AlphaFoldDB" id="A0A1R1XNI2"/>
<dbReference type="Proteomes" id="UP000187283">
    <property type="component" value="Unassembled WGS sequence"/>
</dbReference>